<keyword evidence="11" id="KW-1185">Reference proteome</keyword>
<dbReference type="AlphaFoldDB" id="A0A1R2B6T6"/>
<dbReference type="PANTHER" id="PTHR42758">
    <property type="entry name" value="PHOSPHATIDYLGLYCEROL PHOSPHOLIPASE C"/>
    <property type="match status" value="1"/>
</dbReference>
<dbReference type="PANTHER" id="PTHR42758:SF2">
    <property type="entry name" value="PHOSPHATIDYLGLYCEROL PHOSPHOLIPASE C"/>
    <property type="match status" value="1"/>
</dbReference>
<name>A0A1R2B6T6_9CILI</name>
<feature type="domain" description="GP-PDE" evidence="9">
    <location>
        <begin position="1"/>
        <end position="242"/>
    </location>
</feature>
<protein>
    <recommendedName>
        <fullName evidence="9">GP-PDE domain-containing protein</fullName>
    </recommendedName>
</protein>
<dbReference type="InterPro" id="IPR017946">
    <property type="entry name" value="PLC-like_Pdiesterase_TIM-brl"/>
</dbReference>
<dbReference type="InterPro" id="IPR030395">
    <property type="entry name" value="GP_PDE_dom"/>
</dbReference>
<dbReference type="InterPro" id="IPR052271">
    <property type="entry name" value="GDPD-Related"/>
</dbReference>
<dbReference type="Gene3D" id="3.20.20.190">
    <property type="entry name" value="Phosphatidylinositol (PI) phosphodiesterase"/>
    <property type="match status" value="1"/>
</dbReference>
<evidence type="ECO:0000256" key="8">
    <source>
        <dbReference type="SAM" id="Phobius"/>
    </source>
</evidence>
<gene>
    <name evidence="10" type="ORF">SteCoe_29053</name>
</gene>
<dbReference type="EMBL" id="MPUH01000897">
    <property type="protein sequence ID" value="OMJ72489.1"/>
    <property type="molecule type" value="Genomic_DNA"/>
</dbReference>
<comment type="subcellular location">
    <subcellularLocation>
        <location evidence="1">Membrane</location>
    </subcellularLocation>
</comment>
<evidence type="ECO:0000313" key="10">
    <source>
        <dbReference type="EMBL" id="OMJ72489.1"/>
    </source>
</evidence>
<evidence type="ECO:0000256" key="7">
    <source>
        <dbReference type="ARBA" id="ARBA00023136"/>
    </source>
</evidence>
<dbReference type="PROSITE" id="PS51704">
    <property type="entry name" value="GP_PDE"/>
    <property type="match status" value="1"/>
</dbReference>
<evidence type="ECO:0000259" key="9">
    <source>
        <dbReference type="PROSITE" id="PS51704"/>
    </source>
</evidence>
<feature type="transmembrane region" description="Helical" evidence="8">
    <location>
        <begin position="136"/>
        <end position="153"/>
    </location>
</feature>
<comment type="similarity">
    <text evidence="2">Belongs to the glycerophosphoryl diester phosphodiesterase family.</text>
</comment>
<reference evidence="10 11" key="1">
    <citation type="submission" date="2016-11" db="EMBL/GenBank/DDBJ databases">
        <title>The macronuclear genome of Stentor coeruleus: a giant cell with tiny introns.</title>
        <authorList>
            <person name="Slabodnick M."/>
            <person name="Ruby J.G."/>
            <person name="Reiff S.B."/>
            <person name="Swart E.C."/>
            <person name="Gosai S."/>
            <person name="Prabakaran S."/>
            <person name="Witkowska E."/>
            <person name="Larue G.E."/>
            <person name="Fisher S."/>
            <person name="Freeman R.M."/>
            <person name="Gunawardena J."/>
            <person name="Chu W."/>
            <person name="Stover N.A."/>
            <person name="Gregory B.D."/>
            <person name="Nowacki M."/>
            <person name="Derisi J."/>
            <person name="Roy S.W."/>
            <person name="Marshall W.F."/>
            <person name="Sood P."/>
        </authorList>
    </citation>
    <scope>NUCLEOTIDE SEQUENCE [LARGE SCALE GENOMIC DNA]</scope>
    <source>
        <strain evidence="10">WM001</strain>
    </source>
</reference>
<evidence type="ECO:0000256" key="4">
    <source>
        <dbReference type="ARBA" id="ARBA00022801"/>
    </source>
</evidence>
<evidence type="ECO:0000256" key="3">
    <source>
        <dbReference type="ARBA" id="ARBA00022692"/>
    </source>
</evidence>
<evidence type="ECO:0000256" key="6">
    <source>
        <dbReference type="ARBA" id="ARBA00023098"/>
    </source>
</evidence>
<dbReference type="Pfam" id="PF03009">
    <property type="entry name" value="GDPD"/>
    <property type="match status" value="1"/>
</dbReference>
<organism evidence="10 11">
    <name type="scientific">Stentor coeruleus</name>
    <dbReference type="NCBI Taxonomy" id="5963"/>
    <lineage>
        <taxon>Eukaryota</taxon>
        <taxon>Sar</taxon>
        <taxon>Alveolata</taxon>
        <taxon>Ciliophora</taxon>
        <taxon>Postciliodesmatophora</taxon>
        <taxon>Heterotrichea</taxon>
        <taxon>Heterotrichida</taxon>
        <taxon>Stentoridae</taxon>
        <taxon>Stentor</taxon>
    </lineage>
</organism>
<dbReference type="GO" id="GO:0008081">
    <property type="term" value="F:phosphoric diester hydrolase activity"/>
    <property type="evidence" value="ECO:0007669"/>
    <property type="project" value="InterPro"/>
</dbReference>
<proteinExistence type="inferred from homology"/>
<dbReference type="GO" id="GO:0005737">
    <property type="term" value="C:cytoplasm"/>
    <property type="evidence" value="ECO:0007669"/>
    <property type="project" value="UniProtKB-ARBA"/>
</dbReference>
<dbReference type="Proteomes" id="UP000187209">
    <property type="component" value="Unassembled WGS sequence"/>
</dbReference>
<evidence type="ECO:0000256" key="2">
    <source>
        <dbReference type="ARBA" id="ARBA00007277"/>
    </source>
</evidence>
<evidence type="ECO:0000256" key="1">
    <source>
        <dbReference type="ARBA" id="ARBA00004370"/>
    </source>
</evidence>
<dbReference type="GO" id="GO:0046475">
    <property type="term" value="P:glycerophospholipid catabolic process"/>
    <property type="evidence" value="ECO:0007669"/>
    <property type="project" value="TreeGrafter"/>
</dbReference>
<evidence type="ECO:0000256" key="5">
    <source>
        <dbReference type="ARBA" id="ARBA00022989"/>
    </source>
</evidence>
<keyword evidence="3 8" id="KW-0812">Transmembrane</keyword>
<evidence type="ECO:0000313" key="11">
    <source>
        <dbReference type="Proteomes" id="UP000187209"/>
    </source>
</evidence>
<comment type="caution">
    <text evidence="10">The sequence shown here is derived from an EMBL/GenBank/DDBJ whole genome shotgun (WGS) entry which is preliminary data.</text>
</comment>
<dbReference type="SUPFAM" id="SSF51695">
    <property type="entry name" value="PLC-like phosphodiesterases"/>
    <property type="match status" value="1"/>
</dbReference>
<dbReference type="OrthoDB" id="311925at2759"/>
<keyword evidence="7 8" id="KW-0472">Membrane</keyword>
<keyword evidence="6" id="KW-0443">Lipid metabolism</keyword>
<sequence>MLELDVVGTKDNIVVVSHDSNMHRLTGHNLEMSNLQYSELPPYKKSFFSHFLEENFQCDREYHYTTLESVFANFPHNYISVDIKSPTENIILEVKRLTSQYNREKITFIGSGAKKNNDLVRKHINNTLTFMTLEKVLLIYFSYIFGLVGFIPITENSICLPIMTRTFEKLKYSELPYFKAFIYSSLSKFFAMISGPLNRHLNRRGVKVFYWTLNTEDEFDYAIKLNCHGIITDRPSLLKSYLISRSL</sequence>
<keyword evidence="4" id="KW-0378">Hydrolase</keyword>
<dbReference type="GO" id="GO:0016020">
    <property type="term" value="C:membrane"/>
    <property type="evidence" value="ECO:0007669"/>
    <property type="project" value="UniProtKB-SubCell"/>
</dbReference>
<keyword evidence="5 8" id="KW-1133">Transmembrane helix</keyword>
<accession>A0A1R2B6T6</accession>